<feature type="region of interest" description="Disordered" evidence="1">
    <location>
        <begin position="87"/>
        <end position="116"/>
    </location>
</feature>
<dbReference type="OrthoDB" id="9858809at2"/>
<reference evidence="3 4" key="1">
    <citation type="submission" date="2019-05" db="EMBL/GenBank/DDBJ databases">
        <title>Draft genome sequence of Actinomadura geliboluensis A8036.</title>
        <authorList>
            <person name="Saricaoglu S."/>
            <person name="Isik K."/>
        </authorList>
    </citation>
    <scope>NUCLEOTIDE SEQUENCE [LARGE SCALE GENOMIC DNA]</scope>
    <source>
        <strain evidence="3 4">A8036</strain>
    </source>
</reference>
<dbReference type="SUPFAM" id="SSF49695">
    <property type="entry name" value="gamma-Crystallin-like"/>
    <property type="match status" value="1"/>
</dbReference>
<dbReference type="Gene3D" id="2.60.20.10">
    <property type="entry name" value="Crystallins"/>
    <property type="match status" value="1"/>
</dbReference>
<evidence type="ECO:0000313" key="4">
    <source>
        <dbReference type="Proteomes" id="UP000305238"/>
    </source>
</evidence>
<protein>
    <submittedName>
        <fullName evidence="3">Beta/gamma crystallin family protein</fullName>
    </submittedName>
</protein>
<feature type="signal peptide" evidence="2">
    <location>
        <begin position="1"/>
        <end position="28"/>
    </location>
</feature>
<keyword evidence="4" id="KW-1185">Reference proteome</keyword>
<gene>
    <name evidence="3" type="ORF">ETD96_30160</name>
</gene>
<proteinExistence type="predicted"/>
<evidence type="ECO:0000256" key="2">
    <source>
        <dbReference type="SAM" id="SignalP"/>
    </source>
</evidence>
<dbReference type="AlphaFoldDB" id="A0A5S4GGV1"/>
<accession>A0A5S4GGV1</accession>
<dbReference type="InterPro" id="IPR011024">
    <property type="entry name" value="G_crystallin-like"/>
</dbReference>
<organism evidence="3 4">
    <name type="scientific">Actinomadura geliboluensis</name>
    <dbReference type="NCBI Taxonomy" id="882440"/>
    <lineage>
        <taxon>Bacteria</taxon>
        <taxon>Bacillati</taxon>
        <taxon>Actinomycetota</taxon>
        <taxon>Actinomycetes</taxon>
        <taxon>Streptosporangiales</taxon>
        <taxon>Thermomonosporaceae</taxon>
        <taxon>Actinomadura</taxon>
    </lineage>
</organism>
<evidence type="ECO:0000256" key="1">
    <source>
        <dbReference type="SAM" id="MobiDB-lite"/>
    </source>
</evidence>
<dbReference type="Proteomes" id="UP000305238">
    <property type="component" value="Unassembled WGS sequence"/>
</dbReference>
<comment type="caution">
    <text evidence="3">The sequence shown here is derived from an EMBL/GenBank/DDBJ whole genome shotgun (WGS) entry which is preliminary data.</text>
</comment>
<dbReference type="Pfam" id="PF03995">
    <property type="entry name" value="Inhibitor_I36"/>
    <property type="match status" value="1"/>
</dbReference>
<keyword evidence="2" id="KW-0732">Signal</keyword>
<dbReference type="RefSeq" id="WP_138639883.1">
    <property type="nucleotide sequence ID" value="NZ_JASWDG010000190.1"/>
</dbReference>
<name>A0A5S4GGV1_9ACTN</name>
<evidence type="ECO:0000313" key="3">
    <source>
        <dbReference type="EMBL" id="TMR32207.1"/>
    </source>
</evidence>
<dbReference type="EMBL" id="VCKZ01000274">
    <property type="protein sequence ID" value="TMR32207.1"/>
    <property type="molecule type" value="Genomic_DNA"/>
</dbReference>
<feature type="chain" id="PRO_5024277019" evidence="2">
    <location>
        <begin position="29"/>
        <end position="116"/>
    </location>
</feature>
<sequence>MAKRTWRLMAATALCGAACLTVAPPAQATSCFWEDPGQQGSSRCYDNNVQDFGGQRFPNGHNVQQTASSWRNLNTVWNEVVYSEPNFTGQSQELEDETDGNLNPGINDHLGSFDAA</sequence>